<protein>
    <submittedName>
        <fullName evidence="2">Acetyltransferase</fullName>
    </submittedName>
</protein>
<dbReference type="InterPro" id="IPR050179">
    <property type="entry name" value="Trans_hexapeptide_repeat"/>
</dbReference>
<keyword evidence="3" id="KW-1185">Reference proteome</keyword>
<dbReference type="Pfam" id="PF00132">
    <property type="entry name" value="Hexapep"/>
    <property type="match status" value="2"/>
</dbReference>
<dbReference type="InterPro" id="IPR001451">
    <property type="entry name" value="Hexapep"/>
</dbReference>
<gene>
    <name evidence="2" type="ORF">M0L20_23625</name>
</gene>
<reference evidence="2 3" key="1">
    <citation type="submission" date="2022-04" db="EMBL/GenBank/DDBJ databases">
        <title>Spirosoma sp. strain RP8 genome sequencing and assembly.</title>
        <authorList>
            <person name="Jung Y."/>
        </authorList>
    </citation>
    <scope>NUCLEOTIDE SEQUENCE [LARGE SCALE GENOMIC DNA]</scope>
    <source>
        <strain evidence="2 3">RP8</strain>
    </source>
</reference>
<dbReference type="InterPro" id="IPR011004">
    <property type="entry name" value="Trimer_LpxA-like_sf"/>
</dbReference>
<comment type="caution">
    <text evidence="2">The sequence shown here is derived from an EMBL/GenBank/DDBJ whole genome shotgun (WGS) entry which is preliminary data.</text>
</comment>
<dbReference type="CDD" id="cd03358">
    <property type="entry name" value="LbH_WxcM_N_like"/>
    <property type="match status" value="1"/>
</dbReference>
<proteinExistence type="inferred from homology"/>
<dbReference type="SUPFAM" id="SSF51161">
    <property type="entry name" value="Trimeric LpxA-like enzymes"/>
    <property type="match status" value="1"/>
</dbReference>
<dbReference type="PANTHER" id="PTHR43300:SF4">
    <property type="entry name" value="ACYL-[ACYL-CARRIER-PROTEIN]--UDP-N-ACETYLGLUCOSAMINE O-ACYLTRANSFERASE"/>
    <property type="match status" value="1"/>
</dbReference>
<dbReference type="PANTHER" id="PTHR43300">
    <property type="entry name" value="ACETYLTRANSFERASE"/>
    <property type="match status" value="1"/>
</dbReference>
<dbReference type="EMBL" id="JALPRF010000005">
    <property type="protein sequence ID" value="MCK8494880.1"/>
    <property type="molecule type" value="Genomic_DNA"/>
</dbReference>
<sequence length="208" mass="21987">MNKSNTLLSQSLPTSTEPVNAVLIHPTAVVDEGCQLGEGTKVWHFCHIMSGCIIGADCNIGQNVVISPQVVLGRNVKVQNNVSIYTGVTCDDDVFLGPSMVFTNVINPRSAINRRGQYLKTHVGKGASIGANATIVCGHTIGEYAFVGAGAVVTKDVPPYALVVGNPARQVGWVSEYGHRLTFDPDGRATCPESAISYALTNGLVHPI</sequence>
<organism evidence="2 3">
    <name type="scientific">Spirosoma liriopis</name>
    <dbReference type="NCBI Taxonomy" id="2937440"/>
    <lineage>
        <taxon>Bacteria</taxon>
        <taxon>Pseudomonadati</taxon>
        <taxon>Bacteroidota</taxon>
        <taxon>Cytophagia</taxon>
        <taxon>Cytophagales</taxon>
        <taxon>Cytophagaceae</taxon>
        <taxon>Spirosoma</taxon>
    </lineage>
</organism>
<accession>A0ABT0HRS3</accession>
<dbReference type="RefSeq" id="WP_248479496.1">
    <property type="nucleotide sequence ID" value="NZ_JALPRF010000005.1"/>
</dbReference>
<dbReference type="Gene3D" id="2.160.10.10">
    <property type="entry name" value="Hexapeptide repeat proteins"/>
    <property type="match status" value="1"/>
</dbReference>
<evidence type="ECO:0000256" key="1">
    <source>
        <dbReference type="ARBA" id="ARBA00007274"/>
    </source>
</evidence>
<evidence type="ECO:0000313" key="3">
    <source>
        <dbReference type="Proteomes" id="UP001202180"/>
    </source>
</evidence>
<name>A0ABT0HRS3_9BACT</name>
<evidence type="ECO:0000313" key="2">
    <source>
        <dbReference type="EMBL" id="MCK8494880.1"/>
    </source>
</evidence>
<comment type="similarity">
    <text evidence="1">Belongs to the transferase hexapeptide repeat family.</text>
</comment>
<dbReference type="Proteomes" id="UP001202180">
    <property type="component" value="Unassembled WGS sequence"/>
</dbReference>